<organism evidence="1 2">
    <name type="scientific">Leucosporidium creatinivorum</name>
    <dbReference type="NCBI Taxonomy" id="106004"/>
    <lineage>
        <taxon>Eukaryota</taxon>
        <taxon>Fungi</taxon>
        <taxon>Dikarya</taxon>
        <taxon>Basidiomycota</taxon>
        <taxon>Pucciniomycotina</taxon>
        <taxon>Microbotryomycetes</taxon>
        <taxon>Leucosporidiales</taxon>
        <taxon>Leucosporidium</taxon>
    </lineage>
</organism>
<accession>A0A1Y2D9X7</accession>
<dbReference type="OrthoDB" id="4752958at2759"/>
<gene>
    <name evidence="1" type="ORF">BCR35DRAFT_309940</name>
</gene>
<comment type="caution">
    <text evidence="1">The sequence shown here is derived from an EMBL/GenBank/DDBJ whole genome shotgun (WGS) entry which is preliminary data.</text>
</comment>
<sequence length="243" mass="25974">MTVSCLALARSHAIAAEISTKLSSPRVAGILTPPYSKSTLSLALHVLEPTPKGIVIGPLFSEHADEVIQTFEQVQKELGVEGGVAWCLPPSVLADGGIEGVAKWTREHFESAGIALDETPMTCLPSSLVLGKHREIARDFGATLSDLCTLSGIYVDDFSEAAVSQALHLMHPAPRVMLVGGGFLDDAPKAKALFEHFWQTNPDRKGAEEGTAFVSVDPSIWKEKGKEGVAEHLRKGIKKGLSL</sequence>
<reference evidence="1 2" key="1">
    <citation type="submission" date="2016-07" db="EMBL/GenBank/DDBJ databases">
        <title>Pervasive Adenine N6-methylation of Active Genes in Fungi.</title>
        <authorList>
            <consortium name="DOE Joint Genome Institute"/>
            <person name="Mondo S.J."/>
            <person name="Dannebaum R.O."/>
            <person name="Kuo R.C."/>
            <person name="Labutti K."/>
            <person name="Haridas S."/>
            <person name="Kuo A."/>
            <person name="Salamov A."/>
            <person name="Ahrendt S.R."/>
            <person name="Lipzen A."/>
            <person name="Sullivan W."/>
            <person name="Andreopoulos W.B."/>
            <person name="Clum A."/>
            <person name="Lindquist E."/>
            <person name="Daum C."/>
            <person name="Ramamoorthy G.K."/>
            <person name="Gryganskyi A."/>
            <person name="Culley D."/>
            <person name="Magnuson J.K."/>
            <person name="James T.Y."/>
            <person name="O'Malley M.A."/>
            <person name="Stajich J.E."/>
            <person name="Spatafora J.W."/>
            <person name="Visel A."/>
            <person name="Grigoriev I.V."/>
        </authorList>
    </citation>
    <scope>NUCLEOTIDE SEQUENCE [LARGE SCALE GENOMIC DNA]</scope>
    <source>
        <strain evidence="1 2">62-1032</strain>
    </source>
</reference>
<dbReference type="EMBL" id="MCGR01000088">
    <property type="protein sequence ID" value="ORY55964.1"/>
    <property type="molecule type" value="Genomic_DNA"/>
</dbReference>
<keyword evidence="2" id="KW-1185">Reference proteome</keyword>
<dbReference type="InParanoid" id="A0A1Y2D9X7"/>
<dbReference type="Proteomes" id="UP000193467">
    <property type="component" value="Unassembled WGS sequence"/>
</dbReference>
<evidence type="ECO:0000313" key="1">
    <source>
        <dbReference type="EMBL" id="ORY55964.1"/>
    </source>
</evidence>
<evidence type="ECO:0000313" key="2">
    <source>
        <dbReference type="Proteomes" id="UP000193467"/>
    </source>
</evidence>
<name>A0A1Y2D9X7_9BASI</name>
<proteinExistence type="predicted"/>
<dbReference type="AlphaFoldDB" id="A0A1Y2D9X7"/>
<protein>
    <submittedName>
        <fullName evidence="1">Uncharacterized protein</fullName>
    </submittedName>
</protein>